<dbReference type="HOGENOM" id="CLU_2157247_0_0_12"/>
<reference evidence="2 3" key="1">
    <citation type="submission" date="2011-06" db="EMBL/GenBank/DDBJ databases">
        <title>The complete genome of Spirochaeta thermophila DSM 6578.</title>
        <authorList>
            <consortium name="US DOE Joint Genome Institute (JGI-PGF)"/>
            <person name="Lucas S."/>
            <person name="Lapidus A."/>
            <person name="Bruce D."/>
            <person name="Goodwin L."/>
            <person name="Pitluck S."/>
            <person name="Peters L."/>
            <person name="Kyrpides N."/>
            <person name="Mavromatis K."/>
            <person name="Ivanova N."/>
            <person name="Mikailova N."/>
            <person name="Pagani I."/>
            <person name="Chertkov O."/>
            <person name="Detter J.C."/>
            <person name="Tapia R."/>
            <person name="Han C."/>
            <person name="Land M."/>
            <person name="Hauser L."/>
            <person name="Markowitz V."/>
            <person name="Cheng J.-F."/>
            <person name="Hugenholtz P."/>
            <person name="Woyke T."/>
            <person name="Wu D."/>
            <person name="Spring S."/>
            <person name="Merkhoffer B."/>
            <person name="Schneider S."/>
            <person name="Klenk H.-P."/>
            <person name="Eisen J.A."/>
        </authorList>
    </citation>
    <scope>NUCLEOTIDE SEQUENCE [LARGE SCALE GENOMIC DNA]</scope>
    <source>
        <strain evidence="3">ATCC 700085 / DSM 6578 / Z-1203</strain>
    </source>
</reference>
<proteinExistence type="predicted"/>
<accession>G0GFT9</accession>
<keyword evidence="3" id="KW-1185">Reference proteome</keyword>
<gene>
    <name evidence="2" type="ordered locus">Spith_1368</name>
</gene>
<evidence type="ECO:0000313" key="3">
    <source>
        <dbReference type="Proteomes" id="UP000007254"/>
    </source>
</evidence>
<sequence length="129" mass="15024">MVKSVEKDRDPRKKDDELLAHIPPGGFFRLTERPSAPSLSQSDRVQLIRKGNELLNRGEVDMARKIFLTCDYKDGLVRVGDWYMKHDKPIDAIKLYYLSGNKRKIESITQKIAGIIRHWLHEEGNVRHE</sequence>
<dbReference type="AlphaFoldDB" id="G0GFT9"/>
<protein>
    <submittedName>
        <fullName evidence="2">Uncharacterized protein</fullName>
    </submittedName>
</protein>
<dbReference type="EMBL" id="CP002903">
    <property type="protein sequence ID" value="AEJ61632.1"/>
    <property type="molecule type" value="Genomic_DNA"/>
</dbReference>
<organism evidence="2 3">
    <name type="scientific">Winmispira thermophila (strain ATCC 700085 / DSM 6578 / Z-1203)</name>
    <name type="common">Spirochaeta thermophila</name>
    <dbReference type="NCBI Taxonomy" id="869211"/>
    <lineage>
        <taxon>Bacteria</taxon>
        <taxon>Pseudomonadati</taxon>
        <taxon>Spirochaetota</taxon>
        <taxon>Spirochaetia</taxon>
        <taxon>Winmispirales</taxon>
        <taxon>Winmispiraceae</taxon>
        <taxon>Winmispira</taxon>
    </lineage>
</organism>
<dbReference type="OrthoDB" id="342681at2"/>
<feature type="region of interest" description="Disordered" evidence="1">
    <location>
        <begin position="1"/>
        <end position="43"/>
    </location>
</feature>
<name>G0GFT9_WINT7</name>
<evidence type="ECO:0000256" key="1">
    <source>
        <dbReference type="SAM" id="MobiDB-lite"/>
    </source>
</evidence>
<dbReference type="Proteomes" id="UP000007254">
    <property type="component" value="Chromosome"/>
</dbReference>
<dbReference type="KEGG" id="stq:Spith_1368"/>
<feature type="compositionally biased region" description="Basic and acidic residues" evidence="1">
    <location>
        <begin position="1"/>
        <end position="19"/>
    </location>
</feature>
<dbReference type="STRING" id="869211.Spith_1368"/>
<evidence type="ECO:0000313" key="2">
    <source>
        <dbReference type="EMBL" id="AEJ61632.1"/>
    </source>
</evidence>